<dbReference type="OrthoDB" id="105697at2157"/>
<dbReference type="Gene3D" id="3.40.50.620">
    <property type="entry name" value="HUPs"/>
    <property type="match status" value="1"/>
</dbReference>
<comment type="similarity">
    <text evidence="1">Belongs to the universal stress protein A family.</text>
</comment>
<sequence length="132" mass="14140">MARVEVLLATDGSESAKKAEMAALKITKSYNIRMAALFVAQVKSEDESEKIIRYGEQVLDGVVEDGKTMGVEVQKILKVGSPAETILNVAKSLNVHTIVVGSEGKKGLKRVLLGSVAENVVRNAECTVLVAR</sequence>
<name>A0A284VT73_9EURY</name>
<reference evidence="4" key="1">
    <citation type="submission" date="2017-06" db="EMBL/GenBank/DDBJ databases">
        <authorList>
            <person name="Cremers G."/>
        </authorList>
    </citation>
    <scope>NUCLEOTIDE SEQUENCE [LARGE SCALE GENOMIC DNA]</scope>
</reference>
<feature type="domain" description="UspA" evidence="2">
    <location>
        <begin position="6"/>
        <end position="132"/>
    </location>
</feature>
<dbReference type="PANTHER" id="PTHR46268">
    <property type="entry name" value="STRESS RESPONSE PROTEIN NHAX"/>
    <property type="match status" value="1"/>
</dbReference>
<dbReference type="Proteomes" id="UP000218615">
    <property type="component" value="Unassembled WGS sequence"/>
</dbReference>
<dbReference type="PRINTS" id="PR01438">
    <property type="entry name" value="UNVRSLSTRESS"/>
</dbReference>
<dbReference type="InterPro" id="IPR006016">
    <property type="entry name" value="UspA"/>
</dbReference>
<dbReference type="PANTHER" id="PTHR46268:SF6">
    <property type="entry name" value="UNIVERSAL STRESS PROTEIN UP12"/>
    <property type="match status" value="1"/>
</dbReference>
<dbReference type="InterPro" id="IPR006015">
    <property type="entry name" value="Universal_stress_UspA"/>
</dbReference>
<dbReference type="EMBL" id="FZMP01000219">
    <property type="protein sequence ID" value="SNQ62409.1"/>
    <property type="molecule type" value="Genomic_DNA"/>
</dbReference>
<gene>
    <name evidence="3" type="ORF">MNV_700063</name>
</gene>
<dbReference type="Pfam" id="PF00582">
    <property type="entry name" value="Usp"/>
    <property type="match status" value="1"/>
</dbReference>
<dbReference type="CDD" id="cd00293">
    <property type="entry name" value="USP-like"/>
    <property type="match status" value="1"/>
</dbReference>
<accession>A0A284VT73</accession>
<dbReference type="AlphaFoldDB" id="A0A284VT73"/>
<evidence type="ECO:0000313" key="3">
    <source>
        <dbReference type="EMBL" id="SNQ62409.1"/>
    </source>
</evidence>
<evidence type="ECO:0000259" key="2">
    <source>
        <dbReference type="Pfam" id="PF00582"/>
    </source>
</evidence>
<dbReference type="SUPFAM" id="SSF52402">
    <property type="entry name" value="Adenine nucleotide alpha hydrolases-like"/>
    <property type="match status" value="1"/>
</dbReference>
<keyword evidence="4" id="KW-1185">Reference proteome</keyword>
<evidence type="ECO:0000313" key="4">
    <source>
        <dbReference type="Proteomes" id="UP000218615"/>
    </source>
</evidence>
<dbReference type="InterPro" id="IPR014729">
    <property type="entry name" value="Rossmann-like_a/b/a_fold"/>
</dbReference>
<proteinExistence type="inferred from homology"/>
<evidence type="ECO:0000256" key="1">
    <source>
        <dbReference type="ARBA" id="ARBA00008791"/>
    </source>
</evidence>
<dbReference type="RefSeq" id="WP_179294035.1">
    <property type="nucleotide sequence ID" value="NZ_FZMP01000219.1"/>
</dbReference>
<protein>
    <submittedName>
        <fullName evidence="3">UspA domain protein</fullName>
    </submittedName>
</protein>
<organism evidence="3 4">
    <name type="scientific">Candidatus Methanoperedens nitratireducens</name>
    <dbReference type="NCBI Taxonomy" id="1392998"/>
    <lineage>
        <taxon>Archaea</taxon>
        <taxon>Methanobacteriati</taxon>
        <taxon>Methanobacteriota</taxon>
        <taxon>Stenosarchaea group</taxon>
        <taxon>Methanomicrobia</taxon>
        <taxon>Methanosarcinales</taxon>
        <taxon>ANME-2 cluster</taxon>
        <taxon>Candidatus Methanoperedentaceae</taxon>
        <taxon>Candidatus Methanoperedens</taxon>
    </lineage>
</organism>